<proteinExistence type="predicted"/>
<feature type="domain" description="Aminoglycoside phosphotransferase" evidence="1">
    <location>
        <begin position="77"/>
        <end position="255"/>
    </location>
</feature>
<accession>A0A0G0MBS5</accession>
<sequence>MNKILDLFDEEKVKVLFKEKILPFYPNFCDIKKIDIKAYKKQIWETTYHVVLEFNTSFKTKKGKIKKMPIVCSAHSNEPRENFYIALSYLWEHNFSGPFFSVPHPLFYSDYYRGVFYRGVAGNTLYHHIKKNNRSEIEAIIPLTAKWFAKLHNLSVNGTPNFNLENSRIETALPGIKQILARVQVVYPEYYDIYHKIYKKLDENEKKFFASTKKKWLVHGDAHPENIISMSKRKIAAIDFADLCLSDYARDIGSFTQQLDYMCGRKIGDSDFTKKIKELFLKIYFENFKNGQQAGIDDRIKNYYNWTAMRTATYFLTRYNPDPSRAEPLIEAVAHDLRF</sequence>
<reference evidence="2 3" key="1">
    <citation type="journal article" date="2015" name="Nature">
        <title>rRNA introns, odd ribosomes, and small enigmatic genomes across a large radiation of phyla.</title>
        <authorList>
            <person name="Brown C.T."/>
            <person name="Hug L.A."/>
            <person name="Thomas B.C."/>
            <person name="Sharon I."/>
            <person name="Castelle C.J."/>
            <person name="Singh A."/>
            <person name="Wilkins M.J."/>
            <person name="Williams K.H."/>
            <person name="Banfield J.F."/>
        </authorList>
    </citation>
    <scope>NUCLEOTIDE SEQUENCE [LARGE SCALE GENOMIC DNA]</scope>
</reference>
<dbReference type="SUPFAM" id="SSF56112">
    <property type="entry name" value="Protein kinase-like (PK-like)"/>
    <property type="match status" value="1"/>
</dbReference>
<evidence type="ECO:0000313" key="3">
    <source>
        <dbReference type="Proteomes" id="UP000034022"/>
    </source>
</evidence>
<gene>
    <name evidence="2" type="ORF">US91_C0001G0116</name>
</gene>
<organism evidence="2 3">
    <name type="scientific">Candidatus Falkowbacteria bacterium GW2011_GWE1_38_31</name>
    <dbReference type="NCBI Taxonomy" id="1618638"/>
    <lineage>
        <taxon>Bacteria</taxon>
        <taxon>Candidatus Falkowiibacteriota</taxon>
    </lineage>
</organism>
<name>A0A0G0MBS5_9BACT</name>
<dbReference type="InterPro" id="IPR011009">
    <property type="entry name" value="Kinase-like_dom_sf"/>
</dbReference>
<evidence type="ECO:0000259" key="1">
    <source>
        <dbReference type="Pfam" id="PF01636"/>
    </source>
</evidence>
<evidence type="ECO:0000313" key="2">
    <source>
        <dbReference type="EMBL" id="KKQ71189.1"/>
    </source>
</evidence>
<comment type="caution">
    <text evidence="2">The sequence shown here is derived from an EMBL/GenBank/DDBJ whole genome shotgun (WGS) entry which is preliminary data.</text>
</comment>
<protein>
    <recommendedName>
        <fullName evidence="1">Aminoglycoside phosphotransferase domain-containing protein</fullName>
    </recommendedName>
</protein>
<dbReference type="Pfam" id="PF01636">
    <property type="entry name" value="APH"/>
    <property type="match status" value="1"/>
</dbReference>
<dbReference type="InterPro" id="IPR002575">
    <property type="entry name" value="Aminoglycoside_PTrfase"/>
</dbReference>
<dbReference type="Gene3D" id="3.90.1200.10">
    <property type="match status" value="1"/>
</dbReference>
<dbReference type="AlphaFoldDB" id="A0A0G0MBS5"/>
<dbReference type="EMBL" id="LBUU01000001">
    <property type="protein sequence ID" value="KKQ71189.1"/>
    <property type="molecule type" value="Genomic_DNA"/>
</dbReference>
<dbReference type="Proteomes" id="UP000034022">
    <property type="component" value="Unassembled WGS sequence"/>
</dbReference>